<protein>
    <submittedName>
        <fullName evidence="2">Uncharacterized protein</fullName>
    </submittedName>
</protein>
<dbReference type="AlphaFoldDB" id="A0A7S1TJ95"/>
<feature type="compositionally biased region" description="Basic residues" evidence="1">
    <location>
        <begin position="22"/>
        <end position="34"/>
    </location>
</feature>
<feature type="region of interest" description="Disordered" evidence="1">
    <location>
        <begin position="1"/>
        <end position="85"/>
    </location>
</feature>
<organism evidence="2">
    <name type="scientific">Compsopogon caeruleus</name>
    <dbReference type="NCBI Taxonomy" id="31354"/>
    <lineage>
        <taxon>Eukaryota</taxon>
        <taxon>Rhodophyta</taxon>
        <taxon>Compsopogonophyceae</taxon>
        <taxon>Compsopogonales</taxon>
        <taxon>Compsopogonaceae</taxon>
        <taxon>Compsopogon</taxon>
    </lineage>
</organism>
<evidence type="ECO:0000313" key="2">
    <source>
        <dbReference type="EMBL" id="CAD9236470.1"/>
    </source>
</evidence>
<feature type="compositionally biased region" description="Basic and acidic residues" evidence="1">
    <location>
        <begin position="35"/>
        <end position="60"/>
    </location>
</feature>
<sequence length="113" mass="13023">MKGTKGDGEQREKKDDQGEHGRRPRRGQSRRTRAGRRDSKEDDVPTAHRSDTSEEPEKRTGSKGALGRAKAVAEEEAYDQEMERQRSFWDEVDSFVLQEEAVSEFQNKQRGEK</sequence>
<evidence type="ECO:0000256" key="1">
    <source>
        <dbReference type="SAM" id="MobiDB-lite"/>
    </source>
</evidence>
<reference evidence="2" key="1">
    <citation type="submission" date="2021-01" db="EMBL/GenBank/DDBJ databases">
        <authorList>
            <person name="Corre E."/>
            <person name="Pelletier E."/>
            <person name="Niang G."/>
            <person name="Scheremetjew M."/>
            <person name="Finn R."/>
            <person name="Kale V."/>
            <person name="Holt S."/>
            <person name="Cochrane G."/>
            <person name="Meng A."/>
            <person name="Brown T."/>
            <person name="Cohen L."/>
        </authorList>
    </citation>
    <scope>NUCLEOTIDE SEQUENCE</scope>
    <source>
        <strain evidence="2">SAG 36.94</strain>
    </source>
</reference>
<gene>
    <name evidence="2" type="ORF">CCAE0312_LOCUS8565</name>
</gene>
<proteinExistence type="predicted"/>
<dbReference type="EMBL" id="HBGH01015291">
    <property type="protein sequence ID" value="CAD9236470.1"/>
    <property type="molecule type" value="Transcribed_RNA"/>
</dbReference>
<feature type="compositionally biased region" description="Basic and acidic residues" evidence="1">
    <location>
        <begin position="1"/>
        <end position="21"/>
    </location>
</feature>
<accession>A0A7S1TJ95</accession>
<name>A0A7S1TJ95_9RHOD</name>